<dbReference type="Gene3D" id="3.40.50.1240">
    <property type="entry name" value="Phosphoglycerate mutase-like"/>
    <property type="match status" value="1"/>
</dbReference>
<dbReference type="InterPro" id="IPR013078">
    <property type="entry name" value="His_Pase_superF_clade-1"/>
</dbReference>
<proteinExistence type="predicted"/>
<evidence type="ECO:0000313" key="2">
    <source>
        <dbReference type="Proteomes" id="UP001595812"/>
    </source>
</evidence>
<reference evidence="2" key="1">
    <citation type="journal article" date="2019" name="Int. J. Syst. Evol. Microbiol.">
        <title>The Global Catalogue of Microorganisms (GCM) 10K type strain sequencing project: providing services to taxonomists for standard genome sequencing and annotation.</title>
        <authorList>
            <consortium name="The Broad Institute Genomics Platform"/>
            <consortium name="The Broad Institute Genome Sequencing Center for Infectious Disease"/>
            <person name="Wu L."/>
            <person name="Ma J."/>
        </authorList>
    </citation>
    <scope>NUCLEOTIDE SEQUENCE [LARGE SCALE GENOMIC DNA]</scope>
    <source>
        <strain evidence="2">CECT 8979</strain>
    </source>
</reference>
<dbReference type="Pfam" id="PF00300">
    <property type="entry name" value="His_Phos_1"/>
    <property type="match status" value="1"/>
</dbReference>
<comment type="caution">
    <text evidence="1">The sequence shown here is derived from an EMBL/GenBank/DDBJ whole genome shotgun (WGS) entry which is preliminary data.</text>
</comment>
<name>A0ABV8AJ11_9FLAO</name>
<organism evidence="1 2">
    <name type="scientific">Winogradskyella maritima</name>
    <dbReference type="NCBI Taxonomy" id="1517766"/>
    <lineage>
        <taxon>Bacteria</taxon>
        <taxon>Pseudomonadati</taxon>
        <taxon>Bacteroidota</taxon>
        <taxon>Flavobacteriia</taxon>
        <taxon>Flavobacteriales</taxon>
        <taxon>Flavobacteriaceae</taxon>
        <taxon>Winogradskyella</taxon>
    </lineage>
</organism>
<dbReference type="EMBL" id="JBHSAT010000005">
    <property type="protein sequence ID" value="MFC3877700.1"/>
    <property type="molecule type" value="Genomic_DNA"/>
</dbReference>
<keyword evidence="2" id="KW-1185">Reference proteome</keyword>
<dbReference type="SUPFAM" id="SSF53254">
    <property type="entry name" value="Phosphoglycerate mutase-like"/>
    <property type="match status" value="1"/>
</dbReference>
<accession>A0ABV8AJ11</accession>
<dbReference type="CDD" id="cd07067">
    <property type="entry name" value="HP_PGM_like"/>
    <property type="match status" value="1"/>
</dbReference>
<dbReference type="RefSeq" id="WP_386100610.1">
    <property type="nucleotide sequence ID" value="NZ_JBHSAT010000005.1"/>
</dbReference>
<protein>
    <submittedName>
        <fullName evidence="1">SixA phosphatase family protein</fullName>
    </submittedName>
</protein>
<sequence>MKKLTFIRHGKSSWEYSVGDRERPLKSRGITDASLVATQIKSSYLELDMVFSSPANRAHSTCQIFLKELNIASEKFKIIEDLYDFGGSNVLKFIHDLSDDLDSVMLFGHNHAFTDLVNRLGDRYIDNLPTAGLVSIGFQIEEWKYAKHGTTDHIIFPRDLK</sequence>
<dbReference type="InterPro" id="IPR029033">
    <property type="entry name" value="His_PPase_superfam"/>
</dbReference>
<gene>
    <name evidence="1" type="ORF">ACFOSX_10705</name>
</gene>
<evidence type="ECO:0000313" key="1">
    <source>
        <dbReference type="EMBL" id="MFC3877700.1"/>
    </source>
</evidence>
<dbReference type="Proteomes" id="UP001595812">
    <property type="component" value="Unassembled WGS sequence"/>
</dbReference>